<reference evidence="5 6" key="1">
    <citation type="submission" date="2016-12" db="EMBL/GenBank/DDBJ databases">
        <title>The genomes of Aspergillus section Nigri reveals drivers in fungal speciation.</title>
        <authorList>
            <consortium name="DOE Joint Genome Institute"/>
            <person name="Vesth T.C."/>
            <person name="Nybo J."/>
            <person name="Theobald S."/>
            <person name="Brandl J."/>
            <person name="Frisvad J.C."/>
            <person name="Nielsen K.F."/>
            <person name="Lyhne E.K."/>
            <person name="Kogle M.E."/>
            <person name="Kuo A."/>
            <person name="Riley R."/>
            <person name="Clum A."/>
            <person name="Nolan M."/>
            <person name="Lipzen A."/>
            <person name="Salamov A."/>
            <person name="Henrissat B."/>
            <person name="Wiebenga A."/>
            <person name="De Vries R.P."/>
            <person name="Grigoriev I.V."/>
            <person name="Mortensen U.H."/>
            <person name="Andersen M.R."/>
            <person name="Baker S.E."/>
        </authorList>
    </citation>
    <scope>NUCLEOTIDE SEQUENCE [LARGE SCALE GENOMIC DNA]</scope>
    <source>
        <strain evidence="5 6">CBS 117.55</strain>
    </source>
</reference>
<organism evidence="5 6">
    <name type="scientific">Aspergillus heteromorphus CBS 117.55</name>
    <dbReference type="NCBI Taxonomy" id="1448321"/>
    <lineage>
        <taxon>Eukaryota</taxon>
        <taxon>Fungi</taxon>
        <taxon>Dikarya</taxon>
        <taxon>Ascomycota</taxon>
        <taxon>Pezizomycotina</taxon>
        <taxon>Eurotiomycetes</taxon>
        <taxon>Eurotiomycetidae</taxon>
        <taxon>Eurotiales</taxon>
        <taxon>Aspergillaceae</taxon>
        <taxon>Aspergillus</taxon>
        <taxon>Aspergillus subgen. Circumdati</taxon>
    </lineage>
</organism>
<dbReference type="STRING" id="1448321.A0A317VIF2"/>
<dbReference type="InterPro" id="IPR018466">
    <property type="entry name" value="Kre9/Knh1-like_N"/>
</dbReference>
<dbReference type="RefSeq" id="XP_025396621.1">
    <property type="nucleotide sequence ID" value="XM_025546067.1"/>
</dbReference>
<dbReference type="GeneID" id="37068304"/>
<dbReference type="EMBL" id="MSFL01000025">
    <property type="protein sequence ID" value="PWY72967.1"/>
    <property type="molecule type" value="Genomic_DNA"/>
</dbReference>
<dbReference type="PANTHER" id="PTHR35185">
    <property type="entry name" value="SERINE/THREONINE-RICH PROTEIN ADG2-RELATED"/>
    <property type="match status" value="1"/>
</dbReference>
<feature type="region of interest" description="Disordered" evidence="2">
    <location>
        <begin position="115"/>
        <end position="214"/>
    </location>
</feature>
<proteinExistence type="predicted"/>
<evidence type="ECO:0000259" key="4">
    <source>
        <dbReference type="Pfam" id="PF10342"/>
    </source>
</evidence>
<comment type="caution">
    <text evidence="5">The sequence shown here is derived from an EMBL/GenBank/DDBJ whole genome shotgun (WGS) entry which is preliminary data.</text>
</comment>
<protein>
    <recommendedName>
        <fullName evidence="4">Yeast cell wall synthesis Kre9/Knh1-like N-terminal domain-containing protein</fullName>
    </recommendedName>
</protein>
<evidence type="ECO:0000256" key="2">
    <source>
        <dbReference type="SAM" id="MobiDB-lite"/>
    </source>
</evidence>
<evidence type="ECO:0000313" key="6">
    <source>
        <dbReference type="Proteomes" id="UP000247233"/>
    </source>
</evidence>
<feature type="compositionally biased region" description="Low complexity" evidence="2">
    <location>
        <begin position="117"/>
        <end position="193"/>
    </location>
</feature>
<feature type="domain" description="Yeast cell wall synthesis Kre9/Knh1-like N-terminal" evidence="4">
    <location>
        <begin position="23"/>
        <end position="115"/>
    </location>
</feature>
<feature type="compositionally biased region" description="Pro residues" evidence="2">
    <location>
        <begin position="194"/>
        <end position="214"/>
    </location>
</feature>
<dbReference type="AlphaFoldDB" id="A0A317VIF2"/>
<name>A0A317VIF2_9EURO</name>
<sequence length="214" mass="21279">MRLSHAVSLLPLAAFVGALNVTSPTKGEDVDLSKSFTVTWTSVDTDPTSFNIYLVNNAIYPSVDTKLASDVETSKGSYTISSVSGVTDGDGYQINLMSDSTQNTGILAQSNQFTVDGSASSSSSSTLSTSASSTGTSSSTSSSTGTSTASTTSTGTASSSSSSSSQGSTTTSSNTTTSSGSSTSGCLPTLLPLLAPPPTAPPPPPPRPPAPPSP</sequence>
<dbReference type="PANTHER" id="PTHR35185:SF1">
    <property type="entry name" value="UPF0619 GPI-ANCHORED MEMBRANE PROTEIN C1322.10"/>
    <property type="match status" value="1"/>
</dbReference>
<feature type="chain" id="PRO_5016282650" description="Yeast cell wall synthesis Kre9/Knh1-like N-terminal domain-containing protein" evidence="3">
    <location>
        <begin position="19"/>
        <end position="214"/>
    </location>
</feature>
<dbReference type="Pfam" id="PF10342">
    <property type="entry name" value="Kre9_KNH"/>
    <property type="match status" value="1"/>
</dbReference>
<gene>
    <name evidence="5" type="ORF">BO70DRAFT_389274</name>
</gene>
<dbReference type="VEuPathDB" id="FungiDB:BO70DRAFT_389274"/>
<evidence type="ECO:0000256" key="1">
    <source>
        <dbReference type="ARBA" id="ARBA00022729"/>
    </source>
</evidence>
<dbReference type="Proteomes" id="UP000247233">
    <property type="component" value="Unassembled WGS sequence"/>
</dbReference>
<evidence type="ECO:0000256" key="3">
    <source>
        <dbReference type="SAM" id="SignalP"/>
    </source>
</evidence>
<keyword evidence="6" id="KW-1185">Reference proteome</keyword>
<keyword evidence="1 3" id="KW-0732">Signal</keyword>
<accession>A0A317VIF2</accession>
<feature type="signal peptide" evidence="3">
    <location>
        <begin position="1"/>
        <end position="18"/>
    </location>
</feature>
<dbReference type="OrthoDB" id="5316007at2759"/>
<dbReference type="InterPro" id="IPR052479">
    <property type="entry name" value="GPI-anchor_Adhesion_Reg"/>
</dbReference>
<evidence type="ECO:0000313" key="5">
    <source>
        <dbReference type="EMBL" id="PWY72967.1"/>
    </source>
</evidence>